<feature type="transmembrane region" description="Helical" evidence="1">
    <location>
        <begin position="66"/>
        <end position="99"/>
    </location>
</feature>
<sequence length="250" mass="25698">MTVTIRETAPAAPSRGRATQLKRWAPVAGLAAVGGLVVAFDLHQYLSFSALQDHNETLRALVAGHRAAAVLGYIAIYAVATALSLPGGLVLTVAGGFLFGPVQGTAITVVAATIGASAIFLVARSALGDALRRRAGGAIGRMAEGFRDNALSYLLVLRLVPLFPFFLVNLVPAFLGVRLGTYVLGTFVGIIPGTFVYTSVGTGLGSVFASGAEVSVAGVLTPEVIVALAGLALLSLLPVVYKRLAQRKAT</sequence>
<proteinExistence type="predicted"/>
<feature type="transmembrane region" description="Helical" evidence="1">
    <location>
        <begin position="182"/>
        <end position="204"/>
    </location>
</feature>
<evidence type="ECO:0000313" key="4">
    <source>
        <dbReference type="Proteomes" id="UP000193200"/>
    </source>
</evidence>
<accession>A0A1Y5S493</accession>
<feature type="transmembrane region" description="Helical" evidence="1">
    <location>
        <begin position="224"/>
        <end position="241"/>
    </location>
</feature>
<dbReference type="OrthoDB" id="9779114at2"/>
<dbReference type="InterPro" id="IPR032816">
    <property type="entry name" value="VTT_dom"/>
</dbReference>
<organism evidence="3 4">
    <name type="scientific">Oceanibacterium hippocampi</name>
    <dbReference type="NCBI Taxonomy" id="745714"/>
    <lineage>
        <taxon>Bacteria</taxon>
        <taxon>Pseudomonadati</taxon>
        <taxon>Pseudomonadota</taxon>
        <taxon>Alphaproteobacteria</taxon>
        <taxon>Sneathiellales</taxon>
        <taxon>Sneathiellaceae</taxon>
        <taxon>Oceanibacterium</taxon>
    </lineage>
</organism>
<gene>
    <name evidence="3" type="primary">ydjZ_2</name>
    <name evidence="3" type="ORF">OCH7691_01187</name>
</gene>
<dbReference type="Pfam" id="PF09335">
    <property type="entry name" value="VTT_dom"/>
    <property type="match status" value="1"/>
</dbReference>
<dbReference type="PANTHER" id="PTHR46826:SF1">
    <property type="entry name" value="TVP38_TMEM64 FAMILY MEMBRANE PROTEIN YDJX"/>
    <property type="match status" value="1"/>
</dbReference>
<feature type="transmembrane region" description="Helical" evidence="1">
    <location>
        <begin position="24"/>
        <end position="46"/>
    </location>
</feature>
<feature type="transmembrane region" description="Helical" evidence="1">
    <location>
        <begin position="106"/>
        <end position="127"/>
    </location>
</feature>
<evidence type="ECO:0000259" key="2">
    <source>
        <dbReference type="Pfam" id="PF09335"/>
    </source>
</evidence>
<dbReference type="InParanoid" id="A0A1Y5S493"/>
<keyword evidence="1" id="KW-0472">Membrane</keyword>
<dbReference type="InterPro" id="IPR053240">
    <property type="entry name" value="VTT_domain"/>
</dbReference>
<evidence type="ECO:0000256" key="1">
    <source>
        <dbReference type="SAM" id="Phobius"/>
    </source>
</evidence>
<reference evidence="3 4" key="1">
    <citation type="submission" date="2017-03" db="EMBL/GenBank/DDBJ databases">
        <authorList>
            <person name="Afonso C.L."/>
            <person name="Miller P.J."/>
            <person name="Scott M.A."/>
            <person name="Spackman E."/>
            <person name="Goraichik I."/>
            <person name="Dimitrov K.M."/>
            <person name="Suarez D.L."/>
            <person name="Swayne D.E."/>
        </authorList>
    </citation>
    <scope>NUCLEOTIDE SEQUENCE [LARGE SCALE GENOMIC DNA]</scope>
    <source>
        <strain evidence="3 4">CECT 7691</strain>
    </source>
</reference>
<dbReference type="AlphaFoldDB" id="A0A1Y5S493"/>
<keyword evidence="4" id="KW-1185">Reference proteome</keyword>
<dbReference type="FunCoup" id="A0A1Y5S493">
    <property type="interactions" value="190"/>
</dbReference>
<keyword evidence="1" id="KW-0812">Transmembrane</keyword>
<dbReference type="RefSeq" id="WP_085882435.1">
    <property type="nucleotide sequence ID" value="NZ_FWFR01000001.1"/>
</dbReference>
<protein>
    <submittedName>
        <fullName evidence="3">TVP38/TMEM64 family inner membrane protein YdjZ</fullName>
    </submittedName>
</protein>
<name>A0A1Y5S493_9PROT</name>
<keyword evidence="1" id="KW-1133">Transmembrane helix</keyword>
<dbReference type="EMBL" id="FWFR01000001">
    <property type="protein sequence ID" value="SLN32290.1"/>
    <property type="molecule type" value="Genomic_DNA"/>
</dbReference>
<dbReference type="Proteomes" id="UP000193200">
    <property type="component" value="Unassembled WGS sequence"/>
</dbReference>
<feature type="transmembrane region" description="Helical" evidence="1">
    <location>
        <begin position="150"/>
        <end position="175"/>
    </location>
</feature>
<evidence type="ECO:0000313" key="3">
    <source>
        <dbReference type="EMBL" id="SLN32290.1"/>
    </source>
</evidence>
<feature type="domain" description="VTT" evidence="2">
    <location>
        <begin position="88"/>
        <end position="201"/>
    </location>
</feature>
<dbReference type="PANTHER" id="PTHR46826">
    <property type="match status" value="1"/>
</dbReference>